<reference evidence="2 3" key="1">
    <citation type="submission" date="2023-05" db="EMBL/GenBank/DDBJ databases">
        <title>Streptantibioticus silvisoli sp. nov., acidotolerant actinomycetes 1 from pine litter.</title>
        <authorList>
            <person name="Swiecimska M."/>
            <person name="Golinska P."/>
            <person name="Sangal V."/>
            <person name="Wachnowicz B."/>
            <person name="Goodfellow M."/>
        </authorList>
    </citation>
    <scope>NUCLEOTIDE SEQUENCE [LARGE SCALE GENOMIC DNA]</scope>
    <source>
        <strain evidence="2 3">DSM 42109</strain>
    </source>
</reference>
<keyword evidence="3" id="KW-1185">Reference proteome</keyword>
<proteinExistence type="predicted"/>
<evidence type="ECO:0000256" key="1">
    <source>
        <dbReference type="SAM" id="MobiDB-lite"/>
    </source>
</evidence>
<evidence type="ECO:0000313" key="2">
    <source>
        <dbReference type="EMBL" id="MDJ1137617.1"/>
    </source>
</evidence>
<feature type="region of interest" description="Disordered" evidence="1">
    <location>
        <begin position="123"/>
        <end position="194"/>
    </location>
</feature>
<evidence type="ECO:0000313" key="3">
    <source>
        <dbReference type="Proteomes" id="UP001214441"/>
    </source>
</evidence>
<feature type="non-terminal residue" evidence="2">
    <location>
        <position position="194"/>
    </location>
</feature>
<name>A0ABT7A8E6_9ACTN</name>
<evidence type="ECO:0008006" key="4">
    <source>
        <dbReference type="Google" id="ProtNLM"/>
    </source>
</evidence>
<feature type="region of interest" description="Disordered" evidence="1">
    <location>
        <begin position="1"/>
        <end position="26"/>
    </location>
</feature>
<accession>A0ABT7A8E6</accession>
<comment type="caution">
    <text evidence="2">The sequence shown here is derived from an EMBL/GenBank/DDBJ whole genome shotgun (WGS) entry which is preliminary data.</text>
</comment>
<feature type="compositionally biased region" description="Pro residues" evidence="1">
    <location>
        <begin position="146"/>
        <end position="188"/>
    </location>
</feature>
<protein>
    <recommendedName>
        <fullName evidence="4">DNA-binding protein</fullName>
    </recommendedName>
</protein>
<sequence>MAPQQLNAPAPAPRPVPEPAHRTRPRSGLVHVTFRHRERFTVVGNHLAQHRELSLLAIGLAVHIQSVPDGTRVDIKSLTARFPEGETRIAAALRELEAHGYLARTARRTPGGRMVTHTVSYANPTAAHTPAPPPPQRPRPQDPRPQHPQPQPQPQPERSPLPPQPTPPPEPSPPPQRFQPGPEPPPRANPTRTT</sequence>
<organism evidence="2 3">
    <name type="scientific">Streptomyces iconiensis</name>
    <dbReference type="NCBI Taxonomy" id="1384038"/>
    <lineage>
        <taxon>Bacteria</taxon>
        <taxon>Bacillati</taxon>
        <taxon>Actinomycetota</taxon>
        <taxon>Actinomycetes</taxon>
        <taxon>Kitasatosporales</taxon>
        <taxon>Streptomycetaceae</taxon>
        <taxon>Streptomyces</taxon>
    </lineage>
</organism>
<dbReference type="Proteomes" id="UP001214441">
    <property type="component" value="Unassembled WGS sequence"/>
</dbReference>
<gene>
    <name evidence="2" type="ORF">NMN56_037825</name>
</gene>
<dbReference type="EMBL" id="JANCPR020000062">
    <property type="protein sequence ID" value="MDJ1137617.1"/>
    <property type="molecule type" value="Genomic_DNA"/>
</dbReference>